<dbReference type="OrthoDB" id="1438245at2"/>
<dbReference type="KEGG" id="nsa:Nitsa_0921"/>
<dbReference type="RefSeq" id="WP_013553875.1">
    <property type="nucleotide sequence ID" value="NC_014935.1"/>
</dbReference>
<dbReference type="STRING" id="749222.Nitsa_0921"/>
<dbReference type="EMBL" id="CP002452">
    <property type="protein sequence ID" value="ADV46181.1"/>
    <property type="molecule type" value="Genomic_DNA"/>
</dbReference>
<reference evidence="2" key="2">
    <citation type="submission" date="2011-01" db="EMBL/GenBank/DDBJ databases">
        <title>The complete genome of Nitratifractor salsuginis DSM 16511.</title>
        <authorList>
            <consortium name="US DOE Joint Genome Institute (JGI-PGF)"/>
            <person name="Lucas S."/>
            <person name="Copeland A."/>
            <person name="Lapidus A."/>
            <person name="Bruce D."/>
            <person name="Goodwin L."/>
            <person name="Pitluck S."/>
            <person name="Kyrpides N."/>
            <person name="Mavromatis K."/>
            <person name="Ivanova N."/>
            <person name="Mikhailova N."/>
            <person name="Zeytun A."/>
            <person name="Detter J.C."/>
            <person name="Tapia R."/>
            <person name="Han C."/>
            <person name="Land M."/>
            <person name="Hauser L."/>
            <person name="Markowitz V."/>
            <person name="Cheng J.-F."/>
            <person name="Hugenholtz P."/>
            <person name="Woyke T."/>
            <person name="Wu D."/>
            <person name="Tindall B."/>
            <person name="Schuetze A."/>
            <person name="Brambilla E."/>
            <person name="Klenk H.-P."/>
            <person name="Eisen J.A."/>
        </authorList>
    </citation>
    <scope>NUCLEOTIDE SEQUENCE [LARGE SCALE GENOMIC DNA]</scope>
    <source>
        <strain evidence="2">DSM 16511 / JCM 12458 / E9I37-1</strain>
    </source>
</reference>
<accession>E6X337</accession>
<protein>
    <submittedName>
        <fullName evidence="1">Uncharacterized protein</fullName>
    </submittedName>
</protein>
<keyword evidence="2" id="KW-1185">Reference proteome</keyword>
<proteinExistence type="predicted"/>
<sequence length="304" mass="35813">MSIPSKDTIWGYLKYKGKSYGVLSAPITDELRERINRCNQEKELLPYTSAPWRYKKEWSLEDGKLYLTKLYSEEFHKEVFGTIEKVFADWVDRMEILIEDRRICKTYQHQGEYLHEIRYIELNFDKGVLIDSYEKSELYTRIDLVNYIERNDRITTLRIDITELLAYLWDDRRPPNDLLWLRIEETIELMISKKEKGGSSVSREKLIDIFKFGDSAVVAHLRGNDIEQMIDSLIDTVTDEVIQIKGYALHIMTGIENSEKVFEQVLNKVHHKIAKDRGIEVMMVKSIEENIRNGELILRAIIGI</sequence>
<evidence type="ECO:0000313" key="2">
    <source>
        <dbReference type="Proteomes" id="UP000008633"/>
    </source>
</evidence>
<dbReference type="AlphaFoldDB" id="E6X337"/>
<organism evidence="1 2">
    <name type="scientific">Nitratifractor salsuginis (strain DSM 16511 / JCM 12458 / E9I37-1)</name>
    <dbReference type="NCBI Taxonomy" id="749222"/>
    <lineage>
        <taxon>Bacteria</taxon>
        <taxon>Pseudomonadati</taxon>
        <taxon>Campylobacterota</taxon>
        <taxon>Epsilonproteobacteria</taxon>
        <taxon>Campylobacterales</taxon>
        <taxon>Sulfurovaceae</taxon>
        <taxon>Nitratifractor</taxon>
    </lineage>
</organism>
<dbReference type="HOGENOM" id="CLU_914765_0_0_7"/>
<reference evidence="1 2" key="1">
    <citation type="journal article" date="2011" name="Stand. Genomic Sci.">
        <title>Complete genome sequence of Nitratifractor salsuginis type strain (E9I37-1).</title>
        <authorList>
            <person name="Anderson I."/>
            <person name="Sikorski J."/>
            <person name="Zeytun A."/>
            <person name="Nolan M."/>
            <person name="Lapidus A."/>
            <person name="Lucas S."/>
            <person name="Hammon N."/>
            <person name="Deshpande S."/>
            <person name="Cheng J.F."/>
            <person name="Tapia R."/>
            <person name="Han C."/>
            <person name="Goodwin L."/>
            <person name="Pitluck S."/>
            <person name="Liolios K."/>
            <person name="Pagani I."/>
            <person name="Ivanova N."/>
            <person name="Huntemann M."/>
            <person name="Mavromatis K."/>
            <person name="Ovchinikova G."/>
            <person name="Pati A."/>
            <person name="Chen A."/>
            <person name="Palaniappan K."/>
            <person name="Land M."/>
            <person name="Hauser L."/>
            <person name="Brambilla E.M."/>
            <person name="Ngatchou-Djao O.D."/>
            <person name="Rohde M."/>
            <person name="Tindall B.J."/>
            <person name="Goker M."/>
            <person name="Detter J.C."/>
            <person name="Woyke T."/>
            <person name="Bristow J."/>
            <person name="Eisen J.A."/>
            <person name="Markowitz V."/>
            <person name="Hugenholtz P."/>
            <person name="Klenk H.P."/>
            <person name="Kyrpides N.C."/>
        </authorList>
    </citation>
    <scope>NUCLEOTIDE SEQUENCE [LARGE SCALE GENOMIC DNA]</scope>
    <source>
        <strain evidence="2">DSM 16511 / JCM 12458 / E9I37-1</strain>
    </source>
</reference>
<name>E6X337_NITSE</name>
<evidence type="ECO:0000313" key="1">
    <source>
        <dbReference type="EMBL" id="ADV46181.1"/>
    </source>
</evidence>
<gene>
    <name evidence="1" type="ordered locus">Nitsa_0921</name>
</gene>
<dbReference type="Proteomes" id="UP000008633">
    <property type="component" value="Chromosome"/>
</dbReference>